<dbReference type="Proteomes" id="UP000587270">
    <property type="component" value="Unassembled WGS sequence"/>
</dbReference>
<feature type="region of interest" description="Disordered" evidence="2">
    <location>
        <begin position="119"/>
        <end position="138"/>
    </location>
</feature>
<comment type="caution">
    <text evidence="4">The sequence shown here is derived from an EMBL/GenBank/DDBJ whole genome shotgun (WGS) entry which is preliminary data.</text>
</comment>
<feature type="region of interest" description="Disordered" evidence="2">
    <location>
        <begin position="424"/>
        <end position="475"/>
    </location>
</feature>
<proteinExistence type="predicted"/>
<dbReference type="EMBL" id="JABAFN010000008">
    <property type="protein sequence ID" value="NME21806.1"/>
    <property type="molecule type" value="Genomic_DNA"/>
</dbReference>
<dbReference type="PROSITE" id="PS51688">
    <property type="entry name" value="ICA"/>
    <property type="match status" value="1"/>
</dbReference>
<evidence type="ECO:0000256" key="2">
    <source>
        <dbReference type="SAM" id="MobiDB-lite"/>
    </source>
</evidence>
<evidence type="ECO:0000313" key="4">
    <source>
        <dbReference type="EMBL" id="NME21806.1"/>
    </source>
</evidence>
<reference evidence="4 5" key="1">
    <citation type="submission" date="2020-04" db="EMBL/GenBank/DDBJ databases">
        <authorList>
            <person name="Hitch T.C.A."/>
            <person name="Wylensek D."/>
            <person name="Clavel T."/>
        </authorList>
    </citation>
    <scope>NUCLEOTIDE SEQUENCE [LARGE SCALE GENOMIC DNA]</scope>
    <source>
        <strain evidence="4 5">WCA-386-APC-4I</strain>
    </source>
</reference>
<organism evidence="4 5">
    <name type="scientific">Limosilactobacillus reuteri</name>
    <name type="common">Lactobacillus reuteri</name>
    <dbReference type="NCBI Taxonomy" id="1598"/>
    <lineage>
        <taxon>Bacteria</taxon>
        <taxon>Bacillati</taxon>
        <taxon>Bacillota</taxon>
        <taxon>Bacilli</taxon>
        <taxon>Lactobacillales</taxon>
        <taxon>Lactobacillaceae</taxon>
        <taxon>Limosilactobacillus</taxon>
    </lineage>
</organism>
<evidence type="ECO:0000256" key="1">
    <source>
        <dbReference type="SAM" id="Coils"/>
    </source>
</evidence>
<keyword evidence="1" id="KW-0175">Coiled coil</keyword>
<dbReference type="RefSeq" id="WP_170090662.1">
    <property type="nucleotide sequence ID" value="NZ_JABAFN010000008.1"/>
</dbReference>
<dbReference type="AlphaFoldDB" id="A0AAW9ZFA4"/>
<feature type="compositionally biased region" description="Acidic residues" evidence="2">
    <location>
        <begin position="429"/>
        <end position="443"/>
    </location>
</feature>
<feature type="coiled-coil region" evidence="1">
    <location>
        <begin position="719"/>
        <end position="746"/>
    </location>
</feature>
<dbReference type="InterPro" id="IPR030392">
    <property type="entry name" value="S74_ICA"/>
</dbReference>
<protein>
    <recommendedName>
        <fullName evidence="3">Peptidase S74 domain-containing protein</fullName>
    </recommendedName>
</protein>
<dbReference type="Gene3D" id="6.20.110.10">
    <property type="match status" value="1"/>
</dbReference>
<evidence type="ECO:0000259" key="3">
    <source>
        <dbReference type="PROSITE" id="PS51688"/>
    </source>
</evidence>
<accession>A0AAW9ZFA4</accession>
<evidence type="ECO:0000313" key="5">
    <source>
        <dbReference type="Proteomes" id="UP000587270"/>
    </source>
</evidence>
<dbReference type="Pfam" id="PF18994">
    <property type="entry name" value="Prophage_tailD1"/>
    <property type="match status" value="1"/>
</dbReference>
<feature type="compositionally biased region" description="Basic and acidic residues" evidence="2">
    <location>
        <begin position="456"/>
        <end position="468"/>
    </location>
</feature>
<gene>
    <name evidence="4" type="ORF">HF865_03650</name>
</gene>
<sequence>MIYFKQFPFSYLKVIEFDPTVALKENNYKNVFSLTCVIKSSVHIQYADNSNYTISFDIFNDGSRGFKAVRAGSIIQAADQLFVIQTITKKYYGAATATVTASQVVNAWIDRLQQNKPLVTTLNDDDSDSDNGSSSADDSNKIAHVNLDQLLDWFKDGINLYMGAKWMHFNFHVCGWFPVRPIKNPKHWSGKQLFTQITQAWPGSVIIGMGFDVYIFGYKQYRDKNGDLVNVLNNWTGQRFDAMANAKNVEVTTDMSRMCNAIEVKSATYSRQSSDTDDGEDDGEEFVNQNVPYFKNFVASSERSIQKYGLYASPDVLDNGFTNRAAALQAAREKMVLEPVVSVTAEIDHPGMTELCPSPGDVYTIGISNEHTVYHVVVRGYDWYPMDSAKGCKLTLNNVDPGIIKNLKETIVHDAELSPTVTNFKMLSDDDSSDDGDTDDDGSDTGQGDTGLEQVDSDKGTDRPDDGNKATTQNLPSFKAYLPISDHGTHAHISQYGNFTVNKNNDDWNIRVSDSKHLAHLRDGNWSKDDENNSQWKHLMKIDWAQHLGTTFNGSNYYADSDFYFGQNTLFRSGLLTTTSNAFTFRDNVKDSDYKNGKLRHYSYVRNGIRWYPDSDDRNPGKLATIEAGYIDATNTARSRLSLKENVKKLDKQHALKTINDTDIAVYNYKEDDAKQTQASLIIDDVNKEKQWNAPSELLTADGLHRNDSKTIGYLVAAVQALTDEVNNQNDEIDELKKQIKEIKKQLKN</sequence>
<dbReference type="InterPro" id="IPR044051">
    <property type="entry name" value="Prophage_tail_N"/>
</dbReference>
<name>A0AAW9ZFA4_LIMRT</name>
<feature type="domain" description="Peptidase S74" evidence="3">
    <location>
        <begin position="639"/>
        <end position="740"/>
    </location>
</feature>